<dbReference type="SUPFAM" id="SSF55797">
    <property type="entry name" value="PR-1-like"/>
    <property type="match status" value="1"/>
</dbReference>
<dbReference type="PANTHER" id="PTHR31157:SF1">
    <property type="entry name" value="SCP DOMAIN-CONTAINING PROTEIN"/>
    <property type="match status" value="1"/>
</dbReference>
<feature type="domain" description="SCP" evidence="2">
    <location>
        <begin position="182"/>
        <end position="294"/>
    </location>
</feature>
<comment type="caution">
    <text evidence="3">The sequence shown here is derived from an EMBL/GenBank/DDBJ whole genome shotgun (WGS) entry which is preliminary data.</text>
</comment>
<evidence type="ECO:0000256" key="1">
    <source>
        <dbReference type="SAM" id="MobiDB-lite"/>
    </source>
</evidence>
<evidence type="ECO:0000313" key="4">
    <source>
        <dbReference type="Proteomes" id="UP000573327"/>
    </source>
</evidence>
<dbReference type="RefSeq" id="WP_184911620.1">
    <property type="nucleotide sequence ID" value="NZ_JACHJR010000001.1"/>
</dbReference>
<dbReference type="CDD" id="cd05379">
    <property type="entry name" value="CAP_bacterial"/>
    <property type="match status" value="1"/>
</dbReference>
<evidence type="ECO:0000313" key="3">
    <source>
        <dbReference type="EMBL" id="MBB4945252.1"/>
    </source>
</evidence>
<protein>
    <recommendedName>
        <fullName evidence="2">SCP domain-containing protein</fullName>
    </recommendedName>
</protein>
<dbReference type="SUPFAM" id="SSF50370">
    <property type="entry name" value="Ricin B-like lectins"/>
    <property type="match status" value="1"/>
</dbReference>
<sequence length="298" mass="32525">MTEFPQNGQVYTLQSQSGTVADVSSSSTASCNRIQAWQPNGSKAQTWVFWAKENGTWLLETGLTKGTHGPGQAMVMDFNYNAFNTHLFQEHGNDNQRWYVEDAGDGWVRLKTARGDGYLTADRVGSALGVWQLDPNGSGQRWKLLPVAGGTGNSGGGQRPQPQPQPQPQPSGGGDIEGQVIALVNAYRQRRGLAQLQYDGRLTPAATASSREQARRHEQGHWVAIGDEFSRAGYRWGGFGEVAGGAPIWKNPPEMVQAWIDHPPHDEILRGDFRAAGAARAYAGDGTPYWSMVFARPM</sequence>
<dbReference type="InterPro" id="IPR035992">
    <property type="entry name" value="Ricin_B-like_lectins"/>
</dbReference>
<dbReference type="Proteomes" id="UP000573327">
    <property type="component" value="Unassembled WGS sequence"/>
</dbReference>
<dbReference type="AlphaFoldDB" id="A0A7W7WEY6"/>
<feature type="region of interest" description="Disordered" evidence="1">
    <location>
        <begin position="142"/>
        <end position="176"/>
    </location>
</feature>
<gene>
    <name evidence="3" type="ORF">F4556_000787</name>
</gene>
<name>A0A7W7WEY6_9ACTN</name>
<dbReference type="InterPro" id="IPR014044">
    <property type="entry name" value="CAP_dom"/>
</dbReference>
<proteinExistence type="predicted"/>
<reference evidence="3 4" key="1">
    <citation type="submission" date="2020-08" db="EMBL/GenBank/DDBJ databases">
        <title>Sequencing the genomes of 1000 actinobacteria strains.</title>
        <authorList>
            <person name="Klenk H.-P."/>
        </authorList>
    </citation>
    <scope>NUCLEOTIDE SEQUENCE [LARGE SCALE GENOMIC DNA]</scope>
    <source>
        <strain evidence="3 4">DSM 44786</strain>
    </source>
</reference>
<dbReference type="PANTHER" id="PTHR31157">
    <property type="entry name" value="SCP DOMAIN-CONTAINING PROTEIN"/>
    <property type="match status" value="1"/>
</dbReference>
<organism evidence="3 4">
    <name type="scientific">Kitasatospora gansuensis</name>
    <dbReference type="NCBI Taxonomy" id="258050"/>
    <lineage>
        <taxon>Bacteria</taxon>
        <taxon>Bacillati</taxon>
        <taxon>Actinomycetota</taxon>
        <taxon>Actinomycetes</taxon>
        <taxon>Kitasatosporales</taxon>
        <taxon>Streptomycetaceae</taxon>
        <taxon>Kitasatospora</taxon>
    </lineage>
</organism>
<evidence type="ECO:0000259" key="2">
    <source>
        <dbReference type="Pfam" id="PF00188"/>
    </source>
</evidence>
<dbReference type="InterPro" id="IPR035940">
    <property type="entry name" value="CAP_sf"/>
</dbReference>
<dbReference type="EMBL" id="JACHJR010000001">
    <property type="protein sequence ID" value="MBB4945252.1"/>
    <property type="molecule type" value="Genomic_DNA"/>
</dbReference>
<dbReference type="CDD" id="cd00161">
    <property type="entry name" value="beta-trefoil_Ricin-like"/>
    <property type="match status" value="1"/>
</dbReference>
<dbReference type="Gene3D" id="3.40.33.10">
    <property type="entry name" value="CAP"/>
    <property type="match status" value="1"/>
</dbReference>
<dbReference type="Gene3D" id="2.80.10.50">
    <property type="match status" value="2"/>
</dbReference>
<feature type="compositionally biased region" description="Gly residues" evidence="1">
    <location>
        <begin position="149"/>
        <end position="158"/>
    </location>
</feature>
<dbReference type="Pfam" id="PF00188">
    <property type="entry name" value="CAP"/>
    <property type="match status" value="1"/>
</dbReference>
<keyword evidence="4" id="KW-1185">Reference proteome</keyword>
<accession>A0A7W7WEY6</accession>